<protein>
    <submittedName>
        <fullName evidence="2">Uncharacterized protein</fullName>
    </submittedName>
</protein>
<name>A0A5B7DHG8_PORTR</name>
<evidence type="ECO:0000313" key="2">
    <source>
        <dbReference type="EMBL" id="MPC20559.1"/>
    </source>
</evidence>
<evidence type="ECO:0000313" key="3">
    <source>
        <dbReference type="Proteomes" id="UP000324222"/>
    </source>
</evidence>
<keyword evidence="3" id="KW-1185">Reference proteome</keyword>
<reference evidence="2 3" key="1">
    <citation type="submission" date="2019-05" db="EMBL/GenBank/DDBJ databases">
        <title>Another draft genome of Portunus trituberculatus and its Hox gene families provides insights of decapod evolution.</title>
        <authorList>
            <person name="Jeong J.-H."/>
            <person name="Song I."/>
            <person name="Kim S."/>
            <person name="Choi T."/>
            <person name="Kim D."/>
            <person name="Ryu S."/>
            <person name="Kim W."/>
        </authorList>
    </citation>
    <scope>NUCLEOTIDE SEQUENCE [LARGE SCALE GENOMIC DNA]</scope>
    <source>
        <tissue evidence="2">Muscle</tissue>
    </source>
</reference>
<sequence length="164" mass="16982">MMSQEVFLTLPPEIPDLTTAPQSRTQPQPSYLALGAWRRDPGLGIPLDLGLGISVGWGRPDAPPADTRTGEGALRRLLICGHPSTSYLGRLQLGSPGGVAEVGLGGGGGAVGARWGGSSAAAWCSEPWIAAPQTTVKAPWCPHPSRTAPYAAAACKSEGCEELW</sequence>
<feature type="region of interest" description="Disordered" evidence="1">
    <location>
        <begin position="8"/>
        <end position="27"/>
    </location>
</feature>
<dbReference type="AlphaFoldDB" id="A0A5B7DHG8"/>
<accession>A0A5B7DHG8</accession>
<comment type="caution">
    <text evidence="2">The sequence shown here is derived from an EMBL/GenBank/DDBJ whole genome shotgun (WGS) entry which is preliminary data.</text>
</comment>
<proteinExistence type="predicted"/>
<dbReference type="Proteomes" id="UP000324222">
    <property type="component" value="Unassembled WGS sequence"/>
</dbReference>
<evidence type="ECO:0000256" key="1">
    <source>
        <dbReference type="SAM" id="MobiDB-lite"/>
    </source>
</evidence>
<dbReference type="EMBL" id="VSRR010000884">
    <property type="protein sequence ID" value="MPC20559.1"/>
    <property type="molecule type" value="Genomic_DNA"/>
</dbReference>
<organism evidence="2 3">
    <name type="scientific">Portunus trituberculatus</name>
    <name type="common">Swimming crab</name>
    <name type="synonym">Neptunus trituberculatus</name>
    <dbReference type="NCBI Taxonomy" id="210409"/>
    <lineage>
        <taxon>Eukaryota</taxon>
        <taxon>Metazoa</taxon>
        <taxon>Ecdysozoa</taxon>
        <taxon>Arthropoda</taxon>
        <taxon>Crustacea</taxon>
        <taxon>Multicrustacea</taxon>
        <taxon>Malacostraca</taxon>
        <taxon>Eumalacostraca</taxon>
        <taxon>Eucarida</taxon>
        <taxon>Decapoda</taxon>
        <taxon>Pleocyemata</taxon>
        <taxon>Brachyura</taxon>
        <taxon>Eubrachyura</taxon>
        <taxon>Portunoidea</taxon>
        <taxon>Portunidae</taxon>
        <taxon>Portuninae</taxon>
        <taxon>Portunus</taxon>
    </lineage>
</organism>
<gene>
    <name evidence="2" type="ORF">E2C01_013508</name>
</gene>